<accession>A0A1G8MYR1</accession>
<dbReference type="InterPro" id="IPR000700">
    <property type="entry name" value="PAS-assoc_C"/>
</dbReference>
<dbReference type="CDD" id="cd01948">
    <property type="entry name" value="EAL"/>
    <property type="match status" value="1"/>
</dbReference>
<dbReference type="SUPFAM" id="SSF141868">
    <property type="entry name" value="EAL domain-like"/>
    <property type="match status" value="1"/>
</dbReference>
<dbReference type="GO" id="GO:0071111">
    <property type="term" value="F:cyclic-guanylate-specific phosphodiesterase activity"/>
    <property type="evidence" value="ECO:0007669"/>
    <property type="project" value="UniProtKB-EC"/>
</dbReference>
<dbReference type="PROSITE" id="PS50113">
    <property type="entry name" value="PAC"/>
    <property type="match status" value="2"/>
</dbReference>
<dbReference type="InterPro" id="IPR029787">
    <property type="entry name" value="Nucleotide_cyclase"/>
</dbReference>
<dbReference type="PANTHER" id="PTHR44757">
    <property type="entry name" value="DIGUANYLATE CYCLASE DGCP"/>
    <property type="match status" value="1"/>
</dbReference>
<dbReference type="Proteomes" id="UP000198607">
    <property type="component" value="Unassembled WGS sequence"/>
</dbReference>
<dbReference type="OrthoDB" id="9813903at2"/>
<dbReference type="PROSITE" id="PS50112">
    <property type="entry name" value="PAS"/>
    <property type="match status" value="2"/>
</dbReference>
<dbReference type="RefSeq" id="WP_091940390.1">
    <property type="nucleotide sequence ID" value="NZ_FNCY01000027.1"/>
</dbReference>
<feature type="domain" description="EAL" evidence="5">
    <location>
        <begin position="955"/>
        <end position="1212"/>
    </location>
</feature>
<dbReference type="Pfam" id="PF13426">
    <property type="entry name" value="PAS_9"/>
    <property type="match status" value="1"/>
</dbReference>
<dbReference type="InterPro" id="IPR035919">
    <property type="entry name" value="EAL_sf"/>
</dbReference>
<dbReference type="CDD" id="cd18774">
    <property type="entry name" value="PDC2_HK_sensor"/>
    <property type="match status" value="1"/>
</dbReference>
<keyword evidence="2" id="KW-1133">Transmembrane helix</keyword>
<dbReference type="EMBL" id="FNCY01000027">
    <property type="protein sequence ID" value="SDI73132.1"/>
    <property type="molecule type" value="Genomic_DNA"/>
</dbReference>
<feature type="transmembrane region" description="Helical" evidence="2">
    <location>
        <begin position="313"/>
        <end position="333"/>
    </location>
</feature>
<proteinExistence type="predicted"/>
<feature type="transmembrane region" description="Helical" evidence="2">
    <location>
        <begin position="24"/>
        <end position="45"/>
    </location>
</feature>
<dbReference type="NCBIfam" id="TIGR00254">
    <property type="entry name" value="GGDEF"/>
    <property type="match status" value="1"/>
</dbReference>
<dbReference type="FunFam" id="3.30.70.270:FF:000001">
    <property type="entry name" value="Diguanylate cyclase domain protein"/>
    <property type="match status" value="1"/>
</dbReference>
<dbReference type="PROSITE" id="PS50887">
    <property type="entry name" value="GGDEF"/>
    <property type="match status" value="1"/>
</dbReference>
<dbReference type="InterPro" id="IPR029016">
    <property type="entry name" value="GAF-like_dom_sf"/>
</dbReference>
<dbReference type="InterPro" id="IPR000160">
    <property type="entry name" value="GGDEF_dom"/>
</dbReference>
<dbReference type="Pfam" id="PF00990">
    <property type="entry name" value="GGDEF"/>
    <property type="match status" value="1"/>
</dbReference>
<keyword evidence="2" id="KW-0812">Transmembrane</keyword>
<dbReference type="InterPro" id="IPR001633">
    <property type="entry name" value="EAL_dom"/>
</dbReference>
<dbReference type="Pfam" id="PF00563">
    <property type="entry name" value="EAL"/>
    <property type="match status" value="1"/>
</dbReference>
<dbReference type="InterPro" id="IPR001610">
    <property type="entry name" value="PAC"/>
</dbReference>
<gene>
    <name evidence="7" type="ORF">SAMN05660652_03951</name>
</gene>
<comment type="catalytic activity">
    <reaction evidence="1">
        <text>3',3'-c-di-GMP + H2O = 5'-phosphoguanylyl(3'-&gt;5')guanosine + H(+)</text>
        <dbReference type="Rhea" id="RHEA:24902"/>
        <dbReference type="ChEBI" id="CHEBI:15377"/>
        <dbReference type="ChEBI" id="CHEBI:15378"/>
        <dbReference type="ChEBI" id="CHEBI:58754"/>
        <dbReference type="ChEBI" id="CHEBI:58805"/>
        <dbReference type="EC" id="3.1.4.52"/>
    </reaction>
    <physiologicalReaction direction="left-to-right" evidence="1">
        <dbReference type="Rhea" id="RHEA:24903"/>
    </physiologicalReaction>
</comment>
<evidence type="ECO:0000259" key="5">
    <source>
        <dbReference type="PROSITE" id="PS50883"/>
    </source>
</evidence>
<dbReference type="Gene3D" id="3.30.70.270">
    <property type="match status" value="1"/>
</dbReference>
<feature type="domain" description="PAC" evidence="4">
    <location>
        <begin position="730"/>
        <end position="782"/>
    </location>
</feature>
<dbReference type="InterPro" id="IPR013655">
    <property type="entry name" value="PAS_fold_3"/>
</dbReference>
<dbReference type="SMART" id="SM00086">
    <property type="entry name" value="PAC"/>
    <property type="match status" value="2"/>
</dbReference>
<dbReference type="SUPFAM" id="SSF55785">
    <property type="entry name" value="PYP-like sensor domain (PAS domain)"/>
    <property type="match status" value="2"/>
</dbReference>
<keyword evidence="2" id="KW-0472">Membrane</keyword>
<feature type="domain" description="PAS" evidence="3">
    <location>
        <begin position="379"/>
        <end position="422"/>
    </location>
</feature>
<dbReference type="AlphaFoldDB" id="A0A1G8MYR1"/>
<dbReference type="STRING" id="83767.SAMN05660652_03951"/>
<dbReference type="InterPro" id="IPR052155">
    <property type="entry name" value="Biofilm_reg_signaling"/>
</dbReference>
<dbReference type="PANTHER" id="PTHR44757:SF2">
    <property type="entry name" value="BIOFILM ARCHITECTURE MAINTENANCE PROTEIN MBAA"/>
    <property type="match status" value="1"/>
</dbReference>
<dbReference type="CDD" id="cd00130">
    <property type="entry name" value="PAS"/>
    <property type="match status" value="2"/>
</dbReference>
<dbReference type="Gene3D" id="3.20.20.450">
    <property type="entry name" value="EAL domain"/>
    <property type="match status" value="1"/>
</dbReference>
<feature type="domain" description="GGDEF" evidence="6">
    <location>
        <begin position="814"/>
        <end position="946"/>
    </location>
</feature>
<dbReference type="SMART" id="SM00091">
    <property type="entry name" value="PAS"/>
    <property type="match status" value="2"/>
</dbReference>
<dbReference type="InterPro" id="IPR035965">
    <property type="entry name" value="PAS-like_dom_sf"/>
</dbReference>
<dbReference type="SUPFAM" id="SSF55781">
    <property type="entry name" value="GAF domain-like"/>
    <property type="match status" value="1"/>
</dbReference>
<dbReference type="SMART" id="SM00267">
    <property type="entry name" value="GGDEF"/>
    <property type="match status" value="1"/>
</dbReference>
<organism evidence="7 8">
    <name type="scientific">Propionivibrio dicarboxylicus</name>
    <dbReference type="NCBI Taxonomy" id="83767"/>
    <lineage>
        <taxon>Bacteria</taxon>
        <taxon>Pseudomonadati</taxon>
        <taxon>Pseudomonadota</taxon>
        <taxon>Betaproteobacteria</taxon>
        <taxon>Rhodocyclales</taxon>
        <taxon>Rhodocyclaceae</taxon>
        <taxon>Propionivibrio</taxon>
    </lineage>
</organism>
<dbReference type="Pfam" id="PF08447">
    <property type="entry name" value="PAS_3"/>
    <property type="match status" value="1"/>
</dbReference>
<dbReference type="FunFam" id="3.20.20.450:FF:000001">
    <property type="entry name" value="Cyclic di-GMP phosphodiesterase yahA"/>
    <property type="match status" value="1"/>
</dbReference>
<keyword evidence="8" id="KW-1185">Reference proteome</keyword>
<dbReference type="CDD" id="cd01949">
    <property type="entry name" value="GGDEF"/>
    <property type="match status" value="1"/>
</dbReference>
<dbReference type="GO" id="GO:0071732">
    <property type="term" value="P:cellular response to nitric oxide"/>
    <property type="evidence" value="ECO:0007669"/>
    <property type="project" value="UniProtKB-ARBA"/>
</dbReference>
<evidence type="ECO:0000256" key="1">
    <source>
        <dbReference type="ARBA" id="ARBA00051114"/>
    </source>
</evidence>
<protein>
    <submittedName>
        <fullName evidence="7">PAS domain S-box-containing protein/diguanylate cyclase (GGDEF) domain-containing protein</fullName>
    </submittedName>
</protein>
<dbReference type="NCBIfam" id="TIGR00229">
    <property type="entry name" value="sensory_box"/>
    <property type="match status" value="2"/>
</dbReference>
<dbReference type="PROSITE" id="PS50883">
    <property type="entry name" value="EAL"/>
    <property type="match status" value="1"/>
</dbReference>
<evidence type="ECO:0000259" key="4">
    <source>
        <dbReference type="PROSITE" id="PS50113"/>
    </source>
</evidence>
<dbReference type="Gene3D" id="3.30.450.40">
    <property type="match status" value="1"/>
</dbReference>
<dbReference type="InterPro" id="IPR000014">
    <property type="entry name" value="PAS"/>
</dbReference>
<sequence length="1215" mass="134528">MDSRQPLSTIDVAERPAPRSAGAFARLSIMLLLVCLVPLAAYLAVRVHGPQLEQKTFDHLASIATLKAAHLESLLRERQRRGRALASSPAFADLLQSLRQGDGERAAQAFDALFAAAQEEGRYDSLQLVGVKGDLLLSSGRRRSIAPETLSALSGGLADSGERAFSRLIVDTGGVRYVDVVTALPLMDEAGRDAPRFLILSVAADDFLLPLLRGWPTASRSGETFLIRRDGANVDYLSETVRASVSLVPRRSLSSDEAAVAALALEASRPGTARAMGHRGESVYAAFRPITGTDWVLVAQQACDEARAPLRNLGYSVGAVTLLAVLVVGAVIGRLRRLRDQTRQLVSVARSDAMLRRFYDMPFVGISMRPLSSDSWSMVNDYLCQLFGYTRDEMLNLRWQDVCHPDDIAVTADAFGQLERGESDSELIDKRFVRKDGSVLYAEVAIRSVRDADGKPEFFFAAVRDVSAQKAAEARIRRLTSIYSALSETNQAIVRCTSEDELFPQICRFAVDYGGMQMAWVGVLDPVSKWVRPVASYGAGADFLALSQVSADPHTPHGHGVTGIAIRNEAPCWMQDYLNEASAMPWREFAEAHHWRSAAALPLYRGGTVVGALVLFSIEVAAFDEQIRALLTEMAQDVSFAMTQFVKEQARAKAEAELRLAAQVFEQSAEAVVISDPDHTILKVNRAFTEITGYEDDEVRGLSSLVLAASPEDVERYPVMLEEIRRMGAWQGEMFARRKNGEVFPQLLSISRVLDADGQVSHNVAMFRDISEQRQSQQHIQRLAHFDALTGLPNRRLLEDRVSQVLNRVSRNSERMSLVFIDLDRFKNVNDSLGHRVGDELLIQVAGRLRETLREDDTVARLGGDEFILVLPDTGVKGSSRVAEKVMAALSQPYRIDQHELIVTPSMGIAIYPDDGANYEVLSRCADAAMYRAKDAGRNTFRFFTREMQEHSDRVLSLENALRRALELGQLQLHYQPQISLETNRVVGVEALLRWTHPEFGAISPSEFIPIAEDSGLILAVGEWVLRTAIRQLKEWQSSGADFFNPLVMAVNISAVQFLRGGLPDLITQILAEYGLPHDCLELELTEGVALGNPNEAIQLMEDLHARGVRLSIDDFGTGYSSLSYLKRFKAYKLKIDQSFVRDISSDPDDKAIVEAIISMARSLGMRTIAEGVETAEQMAYLYDRDCDEAQGYFIAQPMPADAFEDFVRNFRLLG</sequence>
<dbReference type="Pfam" id="PF13185">
    <property type="entry name" value="GAF_2"/>
    <property type="match status" value="1"/>
</dbReference>
<evidence type="ECO:0000259" key="6">
    <source>
        <dbReference type="PROSITE" id="PS50887"/>
    </source>
</evidence>
<feature type="domain" description="PAS" evidence="3">
    <location>
        <begin position="657"/>
        <end position="728"/>
    </location>
</feature>
<dbReference type="SMART" id="SM00052">
    <property type="entry name" value="EAL"/>
    <property type="match status" value="1"/>
</dbReference>
<evidence type="ECO:0000313" key="7">
    <source>
        <dbReference type="EMBL" id="SDI73132.1"/>
    </source>
</evidence>
<dbReference type="InterPro" id="IPR003018">
    <property type="entry name" value="GAF"/>
</dbReference>
<evidence type="ECO:0000259" key="3">
    <source>
        <dbReference type="PROSITE" id="PS50112"/>
    </source>
</evidence>
<evidence type="ECO:0000256" key="2">
    <source>
        <dbReference type="SAM" id="Phobius"/>
    </source>
</evidence>
<name>A0A1G8MYR1_9RHOO</name>
<reference evidence="7 8" key="1">
    <citation type="submission" date="2016-10" db="EMBL/GenBank/DDBJ databases">
        <authorList>
            <person name="de Groot N.N."/>
        </authorList>
    </citation>
    <scope>NUCLEOTIDE SEQUENCE [LARGE SCALE GENOMIC DNA]</scope>
    <source>
        <strain evidence="7 8">DSM 5885</strain>
    </source>
</reference>
<dbReference type="InterPro" id="IPR043128">
    <property type="entry name" value="Rev_trsase/Diguanyl_cyclase"/>
</dbReference>
<evidence type="ECO:0000313" key="8">
    <source>
        <dbReference type="Proteomes" id="UP000198607"/>
    </source>
</evidence>
<dbReference type="SUPFAM" id="SSF55073">
    <property type="entry name" value="Nucleotide cyclase"/>
    <property type="match status" value="1"/>
</dbReference>
<dbReference type="Gene3D" id="3.30.450.20">
    <property type="entry name" value="PAS domain"/>
    <property type="match status" value="2"/>
</dbReference>
<feature type="domain" description="PAC" evidence="4">
    <location>
        <begin position="426"/>
        <end position="478"/>
    </location>
</feature>